<evidence type="ECO:0000313" key="4">
    <source>
        <dbReference type="EMBL" id="KAF6027390.1"/>
    </source>
</evidence>
<organism evidence="4 5">
    <name type="scientific">Bugula neritina</name>
    <name type="common">Brown bryozoan</name>
    <name type="synonym">Sertularia neritina</name>
    <dbReference type="NCBI Taxonomy" id="10212"/>
    <lineage>
        <taxon>Eukaryota</taxon>
        <taxon>Metazoa</taxon>
        <taxon>Spiralia</taxon>
        <taxon>Lophotrochozoa</taxon>
        <taxon>Bryozoa</taxon>
        <taxon>Gymnolaemata</taxon>
        <taxon>Cheilostomatida</taxon>
        <taxon>Flustrina</taxon>
        <taxon>Buguloidea</taxon>
        <taxon>Bugulidae</taxon>
        <taxon>Bugula</taxon>
    </lineage>
</organism>
<accession>A0A7J7JM70</accession>
<dbReference type="GO" id="GO:0003924">
    <property type="term" value="F:GTPase activity"/>
    <property type="evidence" value="ECO:0007669"/>
    <property type="project" value="InterPro"/>
</dbReference>
<protein>
    <recommendedName>
        <fullName evidence="6">RHOB</fullName>
    </recommendedName>
</protein>
<proteinExistence type="inferred from homology"/>
<reference evidence="4" key="1">
    <citation type="submission" date="2020-06" db="EMBL/GenBank/DDBJ databases">
        <title>Draft genome of Bugula neritina, a colonial animal packing powerful symbionts and potential medicines.</title>
        <authorList>
            <person name="Rayko M."/>
        </authorList>
    </citation>
    <scope>NUCLEOTIDE SEQUENCE [LARGE SCALE GENOMIC DNA]</scope>
    <source>
        <strain evidence="4">Kwan_BN1</strain>
    </source>
</reference>
<comment type="caution">
    <text evidence="4">The sequence shown here is derived from an EMBL/GenBank/DDBJ whole genome shotgun (WGS) entry which is preliminary data.</text>
</comment>
<dbReference type="PROSITE" id="PS51420">
    <property type="entry name" value="RHO"/>
    <property type="match status" value="1"/>
</dbReference>
<dbReference type="CDD" id="cd00157">
    <property type="entry name" value="Rho"/>
    <property type="match status" value="1"/>
</dbReference>
<dbReference type="GO" id="GO:0005525">
    <property type="term" value="F:GTP binding"/>
    <property type="evidence" value="ECO:0007669"/>
    <property type="project" value="UniProtKB-KW"/>
</dbReference>
<dbReference type="InterPro" id="IPR003578">
    <property type="entry name" value="Small_GTPase_Rho"/>
</dbReference>
<dbReference type="InterPro" id="IPR005225">
    <property type="entry name" value="Small_GTP-bd"/>
</dbReference>
<dbReference type="Proteomes" id="UP000593567">
    <property type="component" value="Unassembled WGS sequence"/>
</dbReference>
<evidence type="ECO:0000256" key="3">
    <source>
        <dbReference type="ARBA" id="ARBA00023134"/>
    </source>
</evidence>
<dbReference type="NCBIfam" id="TIGR00231">
    <property type="entry name" value="small_GTP"/>
    <property type="match status" value="1"/>
</dbReference>
<dbReference type="InterPro" id="IPR027417">
    <property type="entry name" value="P-loop_NTPase"/>
</dbReference>
<dbReference type="EMBL" id="VXIV02002100">
    <property type="protein sequence ID" value="KAF6027390.1"/>
    <property type="molecule type" value="Genomic_DNA"/>
</dbReference>
<dbReference type="PROSITE" id="PS51421">
    <property type="entry name" value="RAS"/>
    <property type="match status" value="1"/>
</dbReference>
<evidence type="ECO:0000313" key="5">
    <source>
        <dbReference type="Proteomes" id="UP000593567"/>
    </source>
</evidence>
<evidence type="ECO:0000256" key="2">
    <source>
        <dbReference type="ARBA" id="ARBA00022741"/>
    </source>
</evidence>
<dbReference type="Gene3D" id="3.40.50.300">
    <property type="entry name" value="P-loop containing nucleotide triphosphate hydrolases"/>
    <property type="match status" value="1"/>
</dbReference>
<dbReference type="InterPro" id="IPR001806">
    <property type="entry name" value="Small_GTPase"/>
</dbReference>
<sequence>MLPLDKMVKQITVVGDGNVGKTCLLVSHKDKMFTDEYVPTIFENFAEEIYVDGNLVNVELIDTAGQEEFDRIRLLAYPKTDVFLVCFSVAAEDSFENIVLKWIPELKQHKEDLRIILVGTKADLRDDDETKDRLVLSGKSFVTAKKAEELCKHIKAAKYIETSAKTADRVDEVFEEAARLALQERDFWVESDDKRCCQIL</sequence>
<dbReference type="PANTHER" id="PTHR24072">
    <property type="entry name" value="RHO FAMILY GTPASE"/>
    <property type="match status" value="1"/>
</dbReference>
<evidence type="ECO:0000256" key="1">
    <source>
        <dbReference type="ARBA" id="ARBA00010142"/>
    </source>
</evidence>
<dbReference type="FunFam" id="3.40.50.300:FF:001179">
    <property type="entry name" value="Rho family GTPase"/>
    <property type="match status" value="1"/>
</dbReference>
<dbReference type="SMART" id="SM00173">
    <property type="entry name" value="RAS"/>
    <property type="match status" value="1"/>
</dbReference>
<name>A0A7J7JM70_BUGNE</name>
<gene>
    <name evidence="4" type="ORF">EB796_014290</name>
</gene>
<dbReference type="PROSITE" id="PS51419">
    <property type="entry name" value="RAB"/>
    <property type="match status" value="1"/>
</dbReference>
<dbReference type="OrthoDB" id="8830751at2759"/>
<dbReference type="SMART" id="SM00175">
    <property type="entry name" value="RAB"/>
    <property type="match status" value="1"/>
</dbReference>
<dbReference type="SUPFAM" id="SSF52540">
    <property type="entry name" value="P-loop containing nucleoside triphosphate hydrolases"/>
    <property type="match status" value="1"/>
</dbReference>
<keyword evidence="3" id="KW-0342">GTP-binding</keyword>
<dbReference type="Pfam" id="PF00071">
    <property type="entry name" value="Ras"/>
    <property type="match status" value="1"/>
</dbReference>
<dbReference type="GO" id="GO:0007264">
    <property type="term" value="P:small GTPase-mediated signal transduction"/>
    <property type="evidence" value="ECO:0007669"/>
    <property type="project" value="InterPro"/>
</dbReference>
<keyword evidence="2" id="KW-0547">Nucleotide-binding</keyword>
<evidence type="ECO:0008006" key="6">
    <source>
        <dbReference type="Google" id="ProtNLM"/>
    </source>
</evidence>
<dbReference type="AlphaFoldDB" id="A0A7J7JM70"/>
<dbReference type="SMART" id="SM00174">
    <property type="entry name" value="RHO"/>
    <property type="match status" value="1"/>
</dbReference>
<comment type="similarity">
    <text evidence="1">Belongs to the small GTPase superfamily. Rho family.</text>
</comment>
<dbReference type="PRINTS" id="PR00449">
    <property type="entry name" value="RASTRNSFRMNG"/>
</dbReference>
<keyword evidence="5" id="KW-1185">Reference proteome</keyword>